<feature type="domain" description="HTH gntR-type" evidence="7">
    <location>
        <begin position="20"/>
        <end position="88"/>
    </location>
</feature>
<dbReference type="InterPro" id="IPR036390">
    <property type="entry name" value="WH_DNA-bd_sf"/>
</dbReference>
<dbReference type="InterPro" id="IPR004839">
    <property type="entry name" value="Aminotransferase_I/II_large"/>
</dbReference>
<accession>A0A7Z0AA97</accession>
<dbReference type="InterPro" id="IPR015424">
    <property type="entry name" value="PyrdxlP-dep_Trfase"/>
</dbReference>
<dbReference type="PANTHER" id="PTHR46577:SF1">
    <property type="entry name" value="HTH-TYPE TRANSCRIPTIONAL REGULATORY PROTEIN GABR"/>
    <property type="match status" value="1"/>
</dbReference>
<dbReference type="CDD" id="cd00609">
    <property type="entry name" value="AAT_like"/>
    <property type="match status" value="1"/>
</dbReference>
<name>A0A7Z0AA97_9MICO</name>
<dbReference type="GO" id="GO:0030170">
    <property type="term" value="F:pyridoxal phosphate binding"/>
    <property type="evidence" value="ECO:0007669"/>
    <property type="project" value="InterPro"/>
</dbReference>
<evidence type="ECO:0000256" key="5">
    <source>
        <dbReference type="ARBA" id="ARBA00023163"/>
    </source>
</evidence>
<protein>
    <submittedName>
        <fullName evidence="8">GntR family transcriptional regulator/MocR family aminotransferase</fullName>
    </submittedName>
</protein>
<comment type="caution">
    <text evidence="8">The sequence shown here is derived from an EMBL/GenBank/DDBJ whole genome shotgun (WGS) entry which is preliminary data.</text>
</comment>
<dbReference type="InterPro" id="IPR000524">
    <property type="entry name" value="Tscrpt_reg_HTH_GntR"/>
</dbReference>
<dbReference type="SUPFAM" id="SSF46785">
    <property type="entry name" value="Winged helix' DNA-binding domain"/>
    <property type="match status" value="1"/>
</dbReference>
<evidence type="ECO:0000256" key="1">
    <source>
        <dbReference type="ARBA" id="ARBA00005384"/>
    </source>
</evidence>
<evidence type="ECO:0000256" key="6">
    <source>
        <dbReference type="SAM" id="MobiDB-lite"/>
    </source>
</evidence>
<dbReference type="AlphaFoldDB" id="A0A7Z0AA97"/>
<dbReference type="PROSITE" id="PS50949">
    <property type="entry name" value="HTH_GNTR"/>
    <property type="match status" value="1"/>
</dbReference>
<evidence type="ECO:0000259" key="7">
    <source>
        <dbReference type="PROSITE" id="PS50949"/>
    </source>
</evidence>
<keyword evidence="2" id="KW-0663">Pyridoxal phosphate</keyword>
<dbReference type="SMART" id="SM00345">
    <property type="entry name" value="HTH_GNTR"/>
    <property type="match status" value="1"/>
</dbReference>
<evidence type="ECO:0000256" key="2">
    <source>
        <dbReference type="ARBA" id="ARBA00022898"/>
    </source>
</evidence>
<dbReference type="Gene3D" id="1.10.10.10">
    <property type="entry name" value="Winged helix-like DNA-binding domain superfamily/Winged helix DNA-binding domain"/>
    <property type="match status" value="1"/>
</dbReference>
<reference evidence="8 9" key="1">
    <citation type="submission" date="2020-07" db="EMBL/GenBank/DDBJ databases">
        <title>Sequencing the genomes of 1000 actinobacteria strains.</title>
        <authorList>
            <person name="Klenk H.-P."/>
        </authorList>
    </citation>
    <scope>NUCLEOTIDE SEQUENCE [LARGE SCALE GENOMIC DNA]</scope>
    <source>
        <strain evidence="8 9">DSM 26341</strain>
    </source>
</reference>
<proteinExistence type="inferred from homology"/>
<dbReference type="Pfam" id="PF00392">
    <property type="entry name" value="GntR"/>
    <property type="match status" value="1"/>
</dbReference>
<gene>
    <name evidence="8" type="ORF">BJY26_000787</name>
</gene>
<feature type="region of interest" description="Disordered" evidence="6">
    <location>
        <begin position="96"/>
        <end position="134"/>
    </location>
</feature>
<dbReference type="GO" id="GO:0003700">
    <property type="term" value="F:DNA-binding transcription factor activity"/>
    <property type="evidence" value="ECO:0007669"/>
    <property type="project" value="InterPro"/>
</dbReference>
<dbReference type="EMBL" id="JACBZP010000001">
    <property type="protein sequence ID" value="NYI66481.1"/>
    <property type="molecule type" value="Genomic_DNA"/>
</dbReference>
<evidence type="ECO:0000313" key="8">
    <source>
        <dbReference type="EMBL" id="NYI66481.1"/>
    </source>
</evidence>
<dbReference type="InterPro" id="IPR051446">
    <property type="entry name" value="HTH_trans_reg/aminotransferase"/>
</dbReference>
<sequence length="514" mass="54452">MPRLTPGTERPFVVDRHSATPLPVQIAEQFRRAVRDSSLQPGDRVPATRALAGQLGVSRGTVVSAYDQLTAEGYLIGSRGTATVINPQLARVHPDDAQAGAVHPGDAPPPDDAHPDGGPAPAERSLRRSAAGAKTWAPDAVIDLRPGRTDTRRLADSGWRAAWRQATSSTPRSATVPPAGIAELREAIAEHLRLMRGLVADPATIVITAGAREGMALLLLTLAARGPGIVTHRRNAPSLRVAVEDPGYPTLRQVLVRLGADVVPVPVDADGLVVTELARHGTPPDAVIVTPSHQYPLGGSMPVARRTALLEWARECGALVVEDDYDSEFRYVSAPLPALASLAHVNVGDNQGTVVTLGTFSKLLTPWLGAGYLIAPPELARELIDMREALGAPVSGIVQQALAGYLTSGGLRRHAARMRRDYKRRRELLASLLDGVPDVGMQPIDGGLHAVLQLPPDADVGHRVRQAAERGVLVGDLADYWSDRAASQPGIVIGYGGVSDDELRAGLRTLLGVL</sequence>
<dbReference type="GO" id="GO:0008483">
    <property type="term" value="F:transaminase activity"/>
    <property type="evidence" value="ECO:0007669"/>
    <property type="project" value="UniProtKB-KW"/>
</dbReference>
<dbReference type="PRINTS" id="PR00035">
    <property type="entry name" value="HTHGNTR"/>
</dbReference>
<comment type="similarity">
    <text evidence="1">In the C-terminal section; belongs to the class-I pyridoxal-phosphate-dependent aminotransferase family.</text>
</comment>
<keyword evidence="8" id="KW-0808">Transferase</keyword>
<organism evidence="8 9">
    <name type="scientific">Spelaeicoccus albus</name>
    <dbReference type="NCBI Taxonomy" id="1280376"/>
    <lineage>
        <taxon>Bacteria</taxon>
        <taxon>Bacillati</taxon>
        <taxon>Actinomycetota</taxon>
        <taxon>Actinomycetes</taxon>
        <taxon>Micrococcales</taxon>
        <taxon>Brevibacteriaceae</taxon>
        <taxon>Spelaeicoccus</taxon>
    </lineage>
</organism>
<keyword evidence="4" id="KW-0238">DNA-binding</keyword>
<dbReference type="Pfam" id="PF00155">
    <property type="entry name" value="Aminotran_1_2"/>
    <property type="match status" value="1"/>
</dbReference>
<dbReference type="SUPFAM" id="SSF53383">
    <property type="entry name" value="PLP-dependent transferases"/>
    <property type="match status" value="1"/>
</dbReference>
<dbReference type="Proteomes" id="UP000539111">
    <property type="component" value="Unassembled WGS sequence"/>
</dbReference>
<keyword evidence="9" id="KW-1185">Reference proteome</keyword>
<dbReference type="PANTHER" id="PTHR46577">
    <property type="entry name" value="HTH-TYPE TRANSCRIPTIONAL REGULATORY PROTEIN GABR"/>
    <property type="match status" value="1"/>
</dbReference>
<evidence type="ECO:0000313" key="9">
    <source>
        <dbReference type="Proteomes" id="UP000539111"/>
    </source>
</evidence>
<dbReference type="InterPro" id="IPR036388">
    <property type="entry name" value="WH-like_DNA-bd_sf"/>
</dbReference>
<evidence type="ECO:0000256" key="3">
    <source>
        <dbReference type="ARBA" id="ARBA00023015"/>
    </source>
</evidence>
<dbReference type="CDD" id="cd07377">
    <property type="entry name" value="WHTH_GntR"/>
    <property type="match status" value="1"/>
</dbReference>
<dbReference type="RefSeq" id="WP_179425875.1">
    <property type="nucleotide sequence ID" value="NZ_JACBZP010000001.1"/>
</dbReference>
<dbReference type="InterPro" id="IPR015421">
    <property type="entry name" value="PyrdxlP-dep_Trfase_major"/>
</dbReference>
<keyword evidence="8" id="KW-0032">Aminotransferase</keyword>
<dbReference type="Gene3D" id="3.40.640.10">
    <property type="entry name" value="Type I PLP-dependent aspartate aminotransferase-like (Major domain)"/>
    <property type="match status" value="1"/>
</dbReference>
<dbReference type="GO" id="GO:0003677">
    <property type="term" value="F:DNA binding"/>
    <property type="evidence" value="ECO:0007669"/>
    <property type="project" value="UniProtKB-KW"/>
</dbReference>
<keyword evidence="3" id="KW-0805">Transcription regulation</keyword>
<evidence type="ECO:0000256" key="4">
    <source>
        <dbReference type="ARBA" id="ARBA00023125"/>
    </source>
</evidence>
<keyword evidence="5" id="KW-0804">Transcription</keyword>